<dbReference type="InterPro" id="IPR013783">
    <property type="entry name" value="Ig-like_fold"/>
</dbReference>
<evidence type="ECO:0000313" key="3">
    <source>
        <dbReference type="Proteomes" id="UP001303046"/>
    </source>
</evidence>
<dbReference type="Pfam" id="PF00656">
    <property type="entry name" value="Peptidase_C14"/>
    <property type="match status" value="1"/>
</dbReference>
<dbReference type="InterPro" id="IPR052039">
    <property type="entry name" value="Caspase-related_regulators"/>
</dbReference>
<comment type="caution">
    <text evidence="2">The sequence shown here is derived from an EMBL/GenBank/DDBJ whole genome shotgun (WGS) entry which is preliminary data.</text>
</comment>
<dbReference type="InterPro" id="IPR033540">
    <property type="entry name" value="MALT1_IG-like_dom_sf"/>
</dbReference>
<dbReference type="SUPFAM" id="SSF52129">
    <property type="entry name" value="Caspase-like"/>
    <property type="match status" value="1"/>
</dbReference>
<proteinExistence type="predicted"/>
<name>A0ABR1CFQ8_NECAM</name>
<dbReference type="Gene3D" id="2.60.40.10">
    <property type="entry name" value="Immunoglobulins"/>
    <property type="match status" value="1"/>
</dbReference>
<dbReference type="Proteomes" id="UP001303046">
    <property type="component" value="Unassembled WGS sequence"/>
</dbReference>
<feature type="domain" description="Caspase family p20" evidence="1">
    <location>
        <begin position="320"/>
        <end position="445"/>
    </location>
</feature>
<sequence length="704" mass="80026">MVQAVALSVFIKVHLRLGRTEEREYVGVAENEHEVQKTRSIERVPQCLHNDTNFVQLYGGSEVLPMTSLDTCLADLSLKTTHLLANCLTSGDLWLKIVDRNKGSIYYMSEEEVERISRDVNPGESVLRAWSNRGQSVHDLLVRLQILSKQYGATMDQAQLILSRKFRPVRWAKTDEIVVSIVEDNSIVRLQCKAVGFPCPVYHWYKNDELLETATGYVVDVVRCKCSSDFTFRCVVTNEIEDGHVYSEFYRKPGKQYSSRIASRTLVLGPFVGEEQRCEHCRNGNLENLREIMASMNISSEERAPILAASTSNDAELVAADKVALIISNCMYHHLPKLVTPHCDAETLATALQDLKYKTVTLADLTLAEMKFFVKEYKKLLGSGVYAVFYFVGHGFEVNGQCYLLPVEAPSEAHKPEHCLSMDFVLHELSNYNPALNLLLLDVCRKFIPFEFISAFVEYAEPFKIKHRPNRNTVYGYSTSGGVGAYEIKGEMNGVFMKYLKTHLRQPVSVIQMINDTLRDIEEDEKVCDVQVPELRSTLTRSRSLIDPLVWDGHTVSFDHHTIHWRLMHELPNPVHVRFDDLALTVTIWFDFCGHFTNKVYVFSSVGDLVDDATEEFEEKRLSEKALSHIAYLSFSPDLDASKERLVSDDDEGVSLCLLLSHLQRSKGELRCTILLKSSIDHNVVATREVVLGHVLITRIEMLK</sequence>
<dbReference type="InterPro" id="IPR011029">
    <property type="entry name" value="DEATH-like_dom_sf"/>
</dbReference>
<keyword evidence="3" id="KW-1185">Reference proteome</keyword>
<evidence type="ECO:0000313" key="2">
    <source>
        <dbReference type="EMBL" id="KAK6736685.1"/>
    </source>
</evidence>
<dbReference type="PANTHER" id="PTHR22576:SF37">
    <property type="entry name" value="MUCOSA-ASSOCIATED LYMPHOID TISSUE LYMPHOMA TRANSLOCATION PROTEIN 1"/>
    <property type="match status" value="1"/>
</dbReference>
<dbReference type="Gene3D" id="2.60.40.3360">
    <property type="match status" value="1"/>
</dbReference>
<protein>
    <recommendedName>
        <fullName evidence="1">Caspase family p20 domain-containing protein</fullName>
    </recommendedName>
</protein>
<dbReference type="SUPFAM" id="SSF47986">
    <property type="entry name" value="DEATH domain"/>
    <property type="match status" value="1"/>
</dbReference>
<dbReference type="InterPro" id="IPR001309">
    <property type="entry name" value="Pept_C14_p20"/>
</dbReference>
<organism evidence="2 3">
    <name type="scientific">Necator americanus</name>
    <name type="common">Human hookworm</name>
    <dbReference type="NCBI Taxonomy" id="51031"/>
    <lineage>
        <taxon>Eukaryota</taxon>
        <taxon>Metazoa</taxon>
        <taxon>Ecdysozoa</taxon>
        <taxon>Nematoda</taxon>
        <taxon>Chromadorea</taxon>
        <taxon>Rhabditida</taxon>
        <taxon>Rhabditina</taxon>
        <taxon>Rhabditomorpha</taxon>
        <taxon>Strongyloidea</taxon>
        <taxon>Ancylostomatidae</taxon>
        <taxon>Bunostominae</taxon>
        <taxon>Necator</taxon>
    </lineage>
</organism>
<dbReference type="SUPFAM" id="SSF48726">
    <property type="entry name" value="Immunoglobulin"/>
    <property type="match status" value="1"/>
</dbReference>
<dbReference type="CDD" id="cd00096">
    <property type="entry name" value="Ig"/>
    <property type="match status" value="1"/>
</dbReference>
<dbReference type="Gene3D" id="3.40.50.1460">
    <property type="match status" value="1"/>
</dbReference>
<dbReference type="EMBL" id="JAVFWL010000002">
    <property type="protein sequence ID" value="KAK6736685.1"/>
    <property type="molecule type" value="Genomic_DNA"/>
</dbReference>
<accession>A0ABR1CFQ8</accession>
<gene>
    <name evidence="2" type="primary">Necator_chrII.g7197</name>
    <name evidence="2" type="ORF">RB195_019404</name>
</gene>
<evidence type="ECO:0000259" key="1">
    <source>
        <dbReference type="PROSITE" id="PS50208"/>
    </source>
</evidence>
<reference evidence="2 3" key="1">
    <citation type="submission" date="2023-08" db="EMBL/GenBank/DDBJ databases">
        <title>A Necator americanus chromosomal reference genome.</title>
        <authorList>
            <person name="Ilik V."/>
            <person name="Petrzelkova K.J."/>
            <person name="Pardy F."/>
            <person name="Fuh T."/>
            <person name="Niatou-Singa F.S."/>
            <person name="Gouil Q."/>
            <person name="Baker L."/>
            <person name="Ritchie M.E."/>
            <person name="Jex A.R."/>
            <person name="Gazzola D."/>
            <person name="Li H."/>
            <person name="Toshio Fujiwara R."/>
            <person name="Zhan B."/>
            <person name="Aroian R.V."/>
            <person name="Pafco B."/>
            <person name="Schwarz E.M."/>
        </authorList>
    </citation>
    <scope>NUCLEOTIDE SEQUENCE [LARGE SCALE GENOMIC DNA]</scope>
    <source>
        <strain evidence="2 3">Aroian</strain>
        <tissue evidence="2">Whole animal</tissue>
    </source>
</reference>
<dbReference type="InterPro" id="IPR011600">
    <property type="entry name" value="Pept_C14_caspase"/>
</dbReference>
<dbReference type="PROSITE" id="PS50208">
    <property type="entry name" value="CASPASE_P20"/>
    <property type="match status" value="1"/>
</dbReference>
<dbReference type="InterPro" id="IPR029030">
    <property type="entry name" value="Caspase-like_dom_sf"/>
</dbReference>
<dbReference type="PANTHER" id="PTHR22576">
    <property type="entry name" value="MUCOSA ASSOCIATED LYMPHOID TISSUE LYMPHOMA TRANSLOCATION PROTEIN 1/PARACASPASE"/>
    <property type="match status" value="1"/>
</dbReference>
<dbReference type="InterPro" id="IPR036179">
    <property type="entry name" value="Ig-like_dom_sf"/>
</dbReference>